<dbReference type="GO" id="GO:0005740">
    <property type="term" value="C:mitochondrial envelope"/>
    <property type="evidence" value="ECO:0007669"/>
    <property type="project" value="TreeGrafter"/>
</dbReference>
<dbReference type="GO" id="GO:0005829">
    <property type="term" value="C:cytosol"/>
    <property type="evidence" value="ECO:0007669"/>
    <property type="project" value="TreeGrafter"/>
</dbReference>
<organism evidence="2">
    <name type="scientific">Alexandrium monilatum</name>
    <dbReference type="NCBI Taxonomy" id="311494"/>
    <lineage>
        <taxon>Eukaryota</taxon>
        <taxon>Sar</taxon>
        <taxon>Alveolata</taxon>
        <taxon>Dinophyceae</taxon>
        <taxon>Gonyaulacales</taxon>
        <taxon>Pyrocystaceae</taxon>
        <taxon>Alexandrium</taxon>
    </lineage>
</organism>
<dbReference type="PANTHER" id="PTHR46512">
    <property type="entry name" value="PEPTIDYLPROLYL ISOMERASE"/>
    <property type="match status" value="1"/>
</dbReference>
<dbReference type="GO" id="GO:0044183">
    <property type="term" value="F:protein folding chaperone"/>
    <property type="evidence" value="ECO:0007669"/>
    <property type="project" value="TreeGrafter"/>
</dbReference>
<dbReference type="Gene3D" id="1.25.40.10">
    <property type="entry name" value="Tetratricopeptide repeat domain"/>
    <property type="match status" value="1"/>
</dbReference>
<dbReference type="GO" id="GO:0016020">
    <property type="term" value="C:membrane"/>
    <property type="evidence" value="ECO:0007669"/>
    <property type="project" value="TreeGrafter"/>
</dbReference>
<dbReference type="AlphaFoldDB" id="A0A7S4SYC9"/>
<keyword evidence="1" id="KW-0802">TPR repeat</keyword>
<dbReference type="GO" id="GO:0012505">
    <property type="term" value="C:endomembrane system"/>
    <property type="evidence" value="ECO:0007669"/>
    <property type="project" value="TreeGrafter"/>
</dbReference>
<dbReference type="InterPro" id="IPR019734">
    <property type="entry name" value="TPR_rpt"/>
</dbReference>
<dbReference type="PROSITE" id="PS50005">
    <property type="entry name" value="TPR"/>
    <property type="match status" value="1"/>
</dbReference>
<gene>
    <name evidence="2" type="ORF">AMON00008_LOCUS57771</name>
</gene>
<name>A0A7S4SYC9_9DINO</name>
<sequence length="704" mass="75105">MAEAQLPAEAGEDGPPNQAAVAASRACPAALREEGNVRLRRGDRAAAAALYERALELLEQRSQRRETATAETRHEVALLWGNLSASRLDLGEARAALDAALEASRADCEYAKAYFRQAKALVRLGRPREAANAARWMFFLTGGRGEAAQALLAEASAAREAASPSAPRRLRAPQAPAAALEEEEVLVEVSRCCDGYALAHLARCNLNLHAQVATEEAFAERAVALCPQGSERWLRRDLLDGSGGGHGWLYAGRWDASVASSQGRLAICGTDGRVRILSPATGGAHTLPVPPRCLPYSLCWSRMGDYVAFTAVRDESRAALVLASCRVGGPAPVATPLPPGLSPYFLAPSPCGTRVALLGALNRRQALIIADVAQVTHPSRERAPPVTLLPLGSAAPLYLDWAPHGPELVVFFDGRRLARVRADVLPERDASAAAAETPSQPSDHSCAESFVPLAATLDGMSGVRAPQWLPFPGCPEGRWLVPYPHNGRTALALIPPPAAGEPGEGLRREHLVCETLPPISPQFTASRSGTWVAWTGAFDMHGHQGVFVRRVPPDQHAPIRIFGSAAFAMAWGGDRLALLLADPDPGQPEHFVWACWDPPEEGEGMGLMAVAEEAFKPHRSFLRRVLPFFDQFERTLSLWSPAHDAVAYADSADGVWLQPFPGPGAAVGAPGRHVLSGLLGAEGASVRAPRARPVGRGEMACWSP</sequence>
<proteinExistence type="predicted"/>
<evidence type="ECO:0000256" key="1">
    <source>
        <dbReference type="PROSITE-ProRule" id="PRU00339"/>
    </source>
</evidence>
<protein>
    <submittedName>
        <fullName evidence="2">Uncharacterized protein</fullName>
    </submittedName>
</protein>
<feature type="repeat" description="TPR" evidence="1">
    <location>
        <begin position="28"/>
        <end position="61"/>
    </location>
</feature>
<dbReference type="EMBL" id="HBNR01080846">
    <property type="protein sequence ID" value="CAE4657866.1"/>
    <property type="molecule type" value="Transcribed_RNA"/>
</dbReference>
<accession>A0A7S4SYC9</accession>
<evidence type="ECO:0000313" key="2">
    <source>
        <dbReference type="EMBL" id="CAE4657866.1"/>
    </source>
</evidence>
<dbReference type="InterPro" id="IPR011990">
    <property type="entry name" value="TPR-like_helical_dom_sf"/>
</dbReference>
<reference evidence="2" key="1">
    <citation type="submission" date="2021-01" db="EMBL/GenBank/DDBJ databases">
        <authorList>
            <person name="Corre E."/>
            <person name="Pelletier E."/>
            <person name="Niang G."/>
            <person name="Scheremetjew M."/>
            <person name="Finn R."/>
            <person name="Kale V."/>
            <person name="Holt S."/>
            <person name="Cochrane G."/>
            <person name="Meng A."/>
            <person name="Brown T."/>
            <person name="Cohen L."/>
        </authorList>
    </citation>
    <scope>NUCLEOTIDE SEQUENCE</scope>
    <source>
        <strain evidence="2">CCMP3105</strain>
    </source>
</reference>
<dbReference type="PANTHER" id="PTHR46512:SF1">
    <property type="entry name" value="PEPTIDYLPROLYL ISOMERASE"/>
    <property type="match status" value="1"/>
</dbReference>
<dbReference type="SUPFAM" id="SSF48452">
    <property type="entry name" value="TPR-like"/>
    <property type="match status" value="1"/>
</dbReference>
<dbReference type="InterPro" id="IPR050754">
    <property type="entry name" value="FKBP4/5/8-like"/>
</dbReference>
<dbReference type="SUPFAM" id="SSF82171">
    <property type="entry name" value="DPP6 N-terminal domain-like"/>
    <property type="match status" value="1"/>
</dbReference>